<name>A0A2T6BXG0_9BACL</name>
<dbReference type="AlphaFoldDB" id="A0A2T6BXG0"/>
<dbReference type="SUPFAM" id="SSF81345">
    <property type="entry name" value="ABC transporter involved in vitamin B12 uptake, BtuC"/>
    <property type="match status" value="1"/>
</dbReference>
<dbReference type="PANTHER" id="PTHR30472:SF65">
    <property type="entry name" value="SIDEROPHORE TRANSPORT SYSTEM PERMEASE PROTEIN YFIZ-RELATED"/>
    <property type="match status" value="1"/>
</dbReference>
<comment type="caution">
    <text evidence="9">The sequence shown here is derived from an EMBL/GenBank/DDBJ whole genome shotgun (WGS) entry which is preliminary data.</text>
</comment>
<feature type="transmembrane region" description="Helical" evidence="8">
    <location>
        <begin position="238"/>
        <end position="264"/>
    </location>
</feature>
<evidence type="ECO:0000256" key="3">
    <source>
        <dbReference type="ARBA" id="ARBA00022448"/>
    </source>
</evidence>
<dbReference type="GO" id="GO:0022857">
    <property type="term" value="F:transmembrane transporter activity"/>
    <property type="evidence" value="ECO:0007669"/>
    <property type="project" value="InterPro"/>
</dbReference>
<keyword evidence="4" id="KW-1003">Cell membrane</keyword>
<gene>
    <name evidence="9" type="ORF">C8P63_10870</name>
</gene>
<reference evidence="9 10" key="1">
    <citation type="submission" date="2018-04" db="EMBL/GenBank/DDBJ databases">
        <title>Genomic Encyclopedia of Archaeal and Bacterial Type Strains, Phase II (KMG-II): from individual species to whole genera.</title>
        <authorList>
            <person name="Goeker M."/>
        </authorList>
    </citation>
    <scope>NUCLEOTIDE SEQUENCE [LARGE SCALE GENOMIC DNA]</scope>
    <source>
        <strain evidence="9 10">DSM 45787</strain>
    </source>
</reference>
<dbReference type="EMBL" id="QBKR01000008">
    <property type="protein sequence ID" value="PTX60760.1"/>
    <property type="molecule type" value="Genomic_DNA"/>
</dbReference>
<dbReference type="GO" id="GO:0033214">
    <property type="term" value="P:siderophore-iron import into cell"/>
    <property type="evidence" value="ECO:0007669"/>
    <property type="project" value="TreeGrafter"/>
</dbReference>
<evidence type="ECO:0000256" key="8">
    <source>
        <dbReference type="SAM" id="Phobius"/>
    </source>
</evidence>
<evidence type="ECO:0000256" key="7">
    <source>
        <dbReference type="ARBA" id="ARBA00023136"/>
    </source>
</evidence>
<keyword evidence="3" id="KW-0813">Transport</keyword>
<feature type="transmembrane region" description="Helical" evidence="8">
    <location>
        <begin position="67"/>
        <end position="84"/>
    </location>
</feature>
<evidence type="ECO:0000313" key="10">
    <source>
        <dbReference type="Proteomes" id="UP000244240"/>
    </source>
</evidence>
<protein>
    <submittedName>
        <fullName evidence="9">Iron complex transport system permease protein</fullName>
    </submittedName>
</protein>
<proteinExistence type="inferred from homology"/>
<keyword evidence="6 8" id="KW-1133">Transmembrane helix</keyword>
<keyword evidence="10" id="KW-1185">Reference proteome</keyword>
<evidence type="ECO:0000256" key="1">
    <source>
        <dbReference type="ARBA" id="ARBA00004651"/>
    </source>
</evidence>
<keyword evidence="7 8" id="KW-0472">Membrane</keyword>
<feature type="transmembrane region" description="Helical" evidence="8">
    <location>
        <begin position="284"/>
        <end position="307"/>
    </location>
</feature>
<dbReference type="GO" id="GO:0005886">
    <property type="term" value="C:plasma membrane"/>
    <property type="evidence" value="ECO:0007669"/>
    <property type="project" value="UniProtKB-SubCell"/>
</dbReference>
<evidence type="ECO:0000313" key="9">
    <source>
        <dbReference type="EMBL" id="PTX60760.1"/>
    </source>
</evidence>
<dbReference type="Proteomes" id="UP000244240">
    <property type="component" value="Unassembled WGS sequence"/>
</dbReference>
<feature type="transmembrane region" description="Helical" evidence="8">
    <location>
        <begin position="196"/>
        <end position="217"/>
    </location>
</feature>
<dbReference type="OrthoDB" id="9811721at2"/>
<dbReference type="PANTHER" id="PTHR30472">
    <property type="entry name" value="FERRIC ENTEROBACTIN TRANSPORT SYSTEM PERMEASE PROTEIN"/>
    <property type="match status" value="1"/>
</dbReference>
<dbReference type="InterPro" id="IPR000522">
    <property type="entry name" value="ABC_transptr_permease_BtuC"/>
</dbReference>
<feature type="transmembrane region" description="Helical" evidence="8">
    <location>
        <begin position="328"/>
        <end position="347"/>
    </location>
</feature>
<evidence type="ECO:0000256" key="2">
    <source>
        <dbReference type="ARBA" id="ARBA00007935"/>
    </source>
</evidence>
<feature type="transmembrane region" description="Helical" evidence="8">
    <location>
        <begin position="12"/>
        <end position="35"/>
    </location>
</feature>
<dbReference type="Gene3D" id="1.10.3470.10">
    <property type="entry name" value="ABC transporter involved in vitamin B12 uptake, BtuC"/>
    <property type="match status" value="1"/>
</dbReference>
<dbReference type="CDD" id="cd06550">
    <property type="entry name" value="TM_ABC_iron-siderophores_like"/>
    <property type="match status" value="1"/>
</dbReference>
<feature type="transmembrane region" description="Helical" evidence="8">
    <location>
        <begin position="96"/>
        <end position="116"/>
    </location>
</feature>
<evidence type="ECO:0000256" key="5">
    <source>
        <dbReference type="ARBA" id="ARBA00022692"/>
    </source>
</evidence>
<dbReference type="Pfam" id="PF01032">
    <property type="entry name" value="FecCD"/>
    <property type="match status" value="1"/>
</dbReference>
<dbReference type="FunFam" id="1.10.3470.10:FF:000001">
    <property type="entry name" value="Vitamin B12 ABC transporter permease BtuC"/>
    <property type="match status" value="1"/>
</dbReference>
<dbReference type="InterPro" id="IPR037294">
    <property type="entry name" value="ABC_BtuC-like"/>
</dbReference>
<feature type="transmembrane region" description="Helical" evidence="8">
    <location>
        <begin position="154"/>
        <end position="176"/>
    </location>
</feature>
<organism evidence="9 10">
    <name type="scientific">Melghirimyces profundicolus</name>
    <dbReference type="NCBI Taxonomy" id="1242148"/>
    <lineage>
        <taxon>Bacteria</taxon>
        <taxon>Bacillati</taxon>
        <taxon>Bacillota</taxon>
        <taxon>Bacilli</taxon>
        <taxon>Bacillales</taxon>
        <taxon>Thermoactinomycetaceae</taxon>
        <taxon>Melghirimyces</taxon>
    </lineage>
</organism>
<evidence type="ECO:0000256" key="4">
    <source>
        <dbReference type="ARBA" id="ARBA00022475"/>
    </source>
</evidence>
<evidence type="ECO:0000256" key="6">
    <source>
        <dbReference type="ARBA" id="ARBA00022989"/>
    </source>
</evidence>
<accession>A0A2T6BXG0</accession>
<comment type="subcellular location">
    <subcellularLocation>
        <location evidence="1">Cell membrane</location>
        <topology evidence="1">Multi-pass membrane protein</topology>
    </subcellularLocation>
</comment>
<keyword evidence="5 8" id="KW-0812">Transmembrane</keyword>
<feature type="transmembrane region" description="Helical" evidence="8">
    <location>
        <begin position="122"/>
        <end position="142"/>
    </location>
</feature>
<dbReference type="RefSeq" id="WP_108022714.1">
    <property type="nucleotide sequence ID" value="NZ_QBKR01000008.1"/>
</dbReference>
<comment type="similarity">
    <text evidence="2">Belongs to the binding-protein-dependent transport system permease family. FecCD subfamily.</text>
</comment>
<sequence>MRSHPLHTPFRLTFGLTAGVLLLLTAFIGSIKLGLTRVDWQTLLEAFRTPDPTKEQLVVRSTRLPRALIAVSVGSSLAMAGALMQALTRNPLASPGIFGINAGAAFFVVAASAFFSVSSFQAYTWIAFFGAAISSLVVYGLGSTGRSGLTPLKLTLAGAAITAFFATLTQGVLVTNESTLDEVLFWLSGSIVGRDLSALAQVLPFMAVAWILTLGIARPITTLMMGDSVARGLGQRTGWVKFFASLCVVLLAGSAVAVAGPIGMAGLVVPHVARYLVGNDYRWMLPYCAVLGGAFLLLADIGARYLIMPGGPVVELLSGTGARVLADEVPVGVITALIGVPFFITIARRSVSE</sequence>